<dbReference type="GO" id="GO:0016747">
    <property type="term" value="F:acyltransferase activity, transferring groups other than amino-acyl groups"/>
    <property type="evidence" value="ECO:0007669"/>
    <property type="project" value="InterPro"/>
</dbReference>
<dbReference type="EMBL" id="JAGSOT010000028">
    <property type="protein sequence ID" value="MBR7796515.1"/>
    <property type="molecule type" value="Genomic_DNA"/>
</dbReference>
<dbReference type="Proteomes" id="UP000675284">
    <property type="component" value="Unassembled WGS sequence"/>
</dbReference>
<protein>
    <submittedName>
        <fullName evidence="2">GNAT family N-acetyltransferase</fullName>
    </submittedName>
</protein>
<comment type="caution">
    <text evidence="2">The sequence shown here is derived from an EMBL/GenBank/DDBJ whole genome shotgun (WGS) entry which is preliminary data.</text>
</comment>
<dbReference type="AlphaFoldDB" id="A0A941ICU5"/>
<dbReference type="SUPFAM" id="SSF55729">
    <property type="entry name" value="Acyl-CoA N-acyltransferases (Nat)"/>
    <property type="match status" value="1"/>
</dbReference>
<dbReference type="RefSeq" id="WP_034678406.1">
    <property type="nucleotide sequence ID" value="NZ_CP115959.1"/>
</dbReference>
<dbReference type="PANTHER" id="PTHR39173:SF1">
    <property type="entry name" value="ACETYLTRANSFERASE"/>
    <property type="match status" value="1"/>
</dbReference>
<dbReference type="CDD" id="cd04301">
    <property type="entry name" value="NAT_SF"/>
    <property type="match status" value="1"/>
</dbReference>
<feature type="domain" description="N-acetyltransferase" evidence="1">
    <location>
        <begin position="1"/>
        <end position="167"/>
    </location>
</feature>
<sequence length="167" mass="19139">MRLVEPAQEWEKEHRAYVEEWGLTRMIPSSFDLTGHDTYGAYLKARTLRQSGHGNRVPSSNYFLINDENRIVAMVDIRHELNSFLLNVGGHIGYSVRPSERRKGYATRMLHEALGVCKDLKIKRVLVTCDEDNIGSAKTIVNNGGLEDNSFIDEDGTLKRRFWINND</sequence>
<evidence type="ECO:0000313" key="2">
    <source>
        <dbReference type="EMBL" id="MBR7796515.1"/>
    </source>
</evidence>
<dbReference type="InterPro" id="IPR016181">
    <property type="entry name" value="Acyl_CoA_acyltransferase"/>
</dbReference>
<dbReference type="Gene3D" id="3.40.630.30">
    <property type="match status" value="1"/>
</dbReference>
<name>A0A941ICU5_9BACI</name>
<evidence type="ECO:0000259" key="1">
    <source>
        <dbReference type="PROSITE" id="PS51186"/>
    </source>
</evidence>
<organism evidence="2 3">
    <name type="scientific">Virgibacillus salarius</name>
    <dbReference type="NCBI Taxonomy" id="447199"/>
    <lineage>
        <taxon>Bacteria</taxon>
        <taxon>Bacillati</taxon>
        <taxon>Bacillota</taxon>
        <taxon>Bacilli</taxon>
        <taxon>Bacillales</taxon>
        <taxon>Bacillaceae</taxon>
        <taxon>Virgibacillus</taxon>
    </lineage>
</organism>
<proteinExistence type="predicted"/>
<dbReference type="InterPro" id="IPR000182">
    <property type="entry name" value="GNAT_dom"/>
</dbReference>
<dbReference type="PROSITE" id="PS51186">
    <property type="entry name" value="GNAT"/>
    <property type="match status" value="1"/>
</dbReference>
<keyword evidence="3" id="KW-1185">Reference proteome</keyword>
<evidence type="ECO:0000313" key="3">
    <source>
        <dbReference type="Proteomes" id="UP000675284"/>
    </source>
</evidence>
<accession>A0A941ICU5</accession>
<reference evidence="2" key="1">
    <citation type="submission" date="2021-04" db="EMBL/GenBank/DDBJ databases">
        <title>Isolation and polyphasic classification of algal microorganism.</title>
        <authorList>
            <person name="Wang S."/>
        </authorList>
    </citation>
    <scope>NUCLEOTIDE SEQUENCE</scope>
    <source>
        <strain evidence="2">720a</strain>
    </source>
</reference>
<dbReference type="Pfam" id="PF00583">
    <property type="entry name" value="Acetyltransf_1"/>
    <property type="match status" value="1"/>
</dbReference>
<gene>
    <name evidence="2" type="ORF">KCX74_10745</name>
</gene>
<dbReference type="PANTHER" id="PTHR39173">
    <property type="entry name" value="ACETYLTRANSFERASE"/>
    <property type="match status" value="1"/>
</dbReference>